<sequence length="913" mass="103261">MAANVLVGNANYTSGSASTIVGPSNVHGDMNIHVRNAFYSWNDDLLRDKTAEGKLATLKRALYYSSMDDRKAQLAEVEPASFEWLWTETAFPRWLGNAQSVFWISGKPGSGKSTLMHYLADSHAGLRMVQSHLGVDVNPWVILHFYFDFRAGESIANTILGMLRSLLLQLVDKSPQLVKVVSERTAHRHGGNWPQWENELLDLMAEALIVVELSICTFLDGLDEFNGQHRRLTGVIGTLQRRTGMKLCLASRPESALAFDLRCYPGLAMQNHNHGTIKAYIDDAQGGLQGWMFGERLRSIFQHIQDHAKGVLLWARFAVDEVISAVTTGYPLADIQEKLQDFPPELEGVYDRIWNHLGGFKLHAAAAFYIVENWDSSFRGCIESFPLYTEEFMVTWCTTLHKLQPAIKYGVDYDATQFKLRIYAVSKGLIEFVPCRTEDGEDGEDGEVARLVHKSLQTFLATNQKYTDLVAHVRTVFDPESFGPCFYAQMIIAASDELEPVIRGNRVNVCIPLESIIKQCRAHQQISLLRYTPACLTRALDIFGDLDVLDSPEHVYLLIDAARTRLAQRYALDLSEDGSREQDEFQNSLPTWSQQHREVHWFASRHRLNALDLVLQQYSDAMPAGDKVFIYACMLLSKERLELPPNRQSHPVFRRLVDVTLHALPCQIQYLALTLISSKDPLLEYVASKLPKPTDRLGLSLQPAPWWPHETLDVRACWVLSPYHRNCMETQRRRLRVLIDMGLSISSMVQEGQTMLQMLFDEVDYPWGSWEHLWDPYGSLAVGVFDYTVPRAHSVNFSKAKFDALMEYDVDLLARGRHGDAVESASYFIEAMKEYILREFEVDANEYIEDALQMNAGDFEEKVVDQAEFQADDSVGLSISDQTNCCCAGLCAALVGESGRHAQGRLCCGSTRR</sequence>
<evidence type="ECO:0000313" key="3">
    <source>
        <dbReference type="EMBL" id="KAK5947599.1"/>
    </source>
</evidence>
<dbReference type="Pfam" id="PF24883">
    <property type="entry name" value="NPHP3_N"/>
    <property type="match status" value="1"/>
</dbReference>
<dbReference type="InterPro" id="IPR056884">
    <property type="entry name" value="NPHP3-like_N"/>
</dbReference>
<dbReference type="EMBL" id="JAVHJV010000001">
    <property type="protein sequence ID" value="KAK5947599.1"/>
    <property type="molecule type" value="Genomic_DNA"/>
</dbReference>
<name>A0ABR0S520_9EURO</name>
<evidence type="ECO:0000313" key="4">
    <source>
        <dbReference type="Proteomes" id="UP001334248"/>
    </source>
</evidence>
<dbReference type="PANTHER" id="PTHR10039:SF5">
    <property type="entry name" value="NACHT DOMAIN-CONTAINING PROTEIN"/>
    <property type="match status" value="1"/>
</dbReference>
<gene>
    <name evidence="3" type="ORF">PMZ80_001752</name>
</gene>
<feature type="domain" description="Nephrocystin 3-like N-terminal" evidence="2">
    <location>
        <begin position="81"/>
        <end position="252"/>
    </location>
</feature>
<keyword evidence="4" id="KW-1185">Reference proteome</keyword>
<accession>A0ABR0S520</accession>
<reference evidence="3 4" key="1">
    <citation type="journal article" date="2023" name="Res Sq">
        <title>Genomic and morphological characterization of Knufia obscura isolated from the Mars 2020 spacecraft assembly facility.</title>
        <authorList>
            <person name="Chander A.M."/>
            <person name="Teixeira M.M."/>
            <person name="Singh N.K."/>
            <person name="Williams M.P."/>
            <person name="Parker C.W."/>
            <person name="Leo P."/>
            <person name="Stajich J.E."/>
            <person name="Torok T."/>
            <person name="Tighe S."/>
            <person name="Mason C.E."/>
            <person name="Venkateswaran K."/>
        </authorList>
    </citation>
    <scope>NUCLEOTIDE SEQUENCE [LARGE SCALE GENOMIC DNA]</scope>
    <source>
        <strain evidence="3 4">CCFEE 5817</strain>
    </source>
</reference>
<organism evidence="3 4">
    <name type="scientific">Knufia obscura</name>
    <dbReference type="NCBI Taxonomy" id="1635080"/>
    <lineage>
        <taxon>Eukaryota</taxon>
        <taxon>Fungi</taxon>
        <taxon>Dikarya</taxon>
        <taxon>Ascomycota</taxon>
        <taxon>Pezizomycotina</taxon>
        <taxon>Eurotiomycetes</taxon>
        <taxon>Chaetothyriomycetidae</taxon>
        <taxon>Chaetothyriales</taxon>
        <taxon>Trichomeriaceae</taxon>
        <taxon>Knufia</taxon>
    </lineage>
</organism>
<dbReference type="InterPro" id="IPR027417">
    <property type="entry name" value="P-loop_NTPase"/>
</dbReference>
<dbReference type="Proteomes" id="UP001334248">
    <property type="component" value="Unassembled WGS sequence"/>
</dbReference>
<dbReference type="Gene3D" id="3.40.50.300">
    <property type="entry name" value="P-loop containing nucleotide triphosphate hydrolases"/>
    <property type="match status" value="1"/>
</dbReference>
<dbReference type="RefSeq" id="XP_064735689.1">
    <property type="nucleotide sequence ID" value="XM_064870192.1"/>
</dbReference>
<keyword evidence="1" id="KW-0677">Repeat</keyword>
<protein>
    <recommendedName>
        <fullName evidence="2">Nephrocystin 3-like N-terminal domain-containing protein</fullName>
    </recommendedName>
</protein>
<dbReference type="GeneID" id="89995201"/>
<evidence type="ECO:0000259" key="2">
    <source>
        <dbReference type="Pfam" id="PF24883"/>
    </source>
</evidence>
<evidence type="ECO:0000256" key="1">
    <source>
        <dbReference type="ARBA" id="ARBA00022737"/>
    </source>
</evidence>
<dbReference type="PANTHER" id="PTHR10039">
    <property type="entry name" value="AMELOGENIN"/>
    <property type="match status" value="1"/>
</dbReference>
<proteinExistence type="predicted"/>
<comment type="caution">
    <text evidence="3">The sequence shown here is derived from an EMBL/GenBank/DDBJ whole genome shotgun (WGS) entry which is preliminary data.</text>
</comment>